<reference evidence="1 2" key="1">
    <citation type="journal article" date="2019" name="Environ. Microbiol.">
        <title>An active ?-lactamase is a part of an orchestrated cell wall stress resistance network of Bacillus subtilis and related rhizosphere species.</title>
        <authorList>
            <person name="Bucher T."/>
            <person name="Keren-Paz A."/>
            <person name="Hausser J."/>
            <person name="Olender T."/>
            <person name="Cytryn E."/>
            <person name="Kolodkin-Gal I."/>
        </authorList>
    </citation>
    <scope>NUCLEOTIDE SEQUENCE [LARGE SCALE GENOMIC DNA]</scope>
    <source>
        <strain evidence="1 2">I4</strain>
    </source>
</reference>
<organism evidence="1 2">
    <name type="scientific">Peribacillus simplex</name>
    <dbReference type="NCBI Taxonomy" id="1478"/>
    <lineage>
        <taxon>Bacteria</taxon>
        <taxon>Bacillati</taxon>
        <taxon>Bacillota</taxon>
        <taxon>Bacilli</taxon>
        <taxon>Bacillales</taxon>
        <taxon>Bacillaceae</taxon>
        <taxon>Peribacillus</taxon>
    </lineage>
</organism>
<name>A0A9X8ZDB1_9BACI</name>
<gene>
    <name evidence="1" type="ORF">FC678_23395</name>
</gene>
<dbReference type="Proteomes" id="UP000309170">
    <property type="component" value="Unassembled WGS sequence"/>
</dbReference>
<protein>
    <submittedName>
        <fullName evidence="1">Uncharacterized protein</fullName>
    </submittedName>
</protein>
<sequence length="81" mass="9773">MAFSDFKYARPNREEVERKFHLMIEEFKLSSTAQEQEKIIKEINQIRNEVMSMGCICSIRHSIDATNEFYKKDMKRIIIKR</sequence>
<dbReference type="RefSeq" id="WP_137020555.1">
    <property type="nucleotide sequence ID" value="NZ_SZNT01000536.1"/>
</dbReference>
<accession>A0A9X8ZDB1</accession>
<dbReference type="EMBL" id="SZNT01000536">
    <property type="protein sequence ID" value="TKH06579.1"/>
    <property type="molecule type" value="Genomic_DNA"/>
</dbReference>
<evidence type="ECO:0000313" key="1">
    <source>
        <dbReference type="EMBL" id="TKH06579.1"/>
    </source>
</evidence>
<dbReference type="AlphaFoldDB" id="A0A9X8ZDB1"/>
<proteinExistence type="predicted"/>
<evidence type="ECO:0000313" key="2">
    <source>
        <dbReference type="Proteomes" id="UP000309170"/>
    </source>
</evidence>
<dbReference type="OrthoDB" id="9762795at2"/>
<comment type="caution">
    <text evidence="1">The sequence shown here is derived from an EMBL/GenBank/DDBJ whole genome shotgun (WGS) entry which is preliminary data.</text>
</comment>
<dbReference type="Gene3D" id="1.10.1370.30">
    <property type="match status" value="1"/>
</dbReference>